<feature type="region of interest" description="Disordered" evidence="1">
    <location>
        <begin position="1"/>
        <end position="49"/>
    </location>
</feature>
<evidence type="ECO:0000256" key="1">
    <source>
        <dbReference type="SAM" id="MobiDB-lite"/>
    </source>
</evidence>
<reference evidence="2" key="1">
    <citation type="journal article" date="2014" name="Genome Biol. Evol.">
        <title>Gene Loss Rather Than Gene Gain Is Associated with a Host Jump from Monocots to Dicots in the Smut Fungus Melanopsichium pennsylvanicum.</title>
        <authorList>
            <person name="Sharma R."/>
            <person name="Mishra B."/>
            <person name="Runge F."/>
            <person name="Thines M."/>
        </authorList>
    </citation>
    <scope>NUCLEOTIDE SEQUENCE</scope>
    <source>
        <strain evidence="2">4</strain>
    </source>
</reference>
<feature type="compositionally biased region" description="Basic and acidic residues" evidence="1">
    <location>
        <begin position="18"/>
        <end position="38"/>
    </location>
</feature>
<protein>
    <submittedName>
        <fullName evidence="2">Uncharacterized protein</fullName>
    </submittedName>
</protein>
<sequence length="201" mass="22557">MHETGASDASFSDASAAEGKEARRREGGKRRSDDHVQEEGGDGDGPIEIQLDIDDFLSVLRGDQGGSVEKKLAEKISQVLNQQIQRDTLKAGEQLDQAESNSNGEDRKNKENKKKQTTPEDLVKLYRTLMTAVTGDMKIKNKNGVKRVLGEEGNKMAAQQQQQQQQLGLRMEKVGDSLGERVKRFYEAKERDELDRRKKKV</sequence>
<proteinExistence type="predicted"/>
<feature type="compositionally biased region" description="Low complexity" evidence="1">
    <location>
        <begin position="1"/>
        <end position="17"/>
    </location>
</feature>
<evidence type="ECO:0000313" key="2">
    <source>
        <dbReference type="EMBL" id="CDI55029.1"/>
    </source>
</evidence>
<organism evidence="2">
    <name type="scientific">Melanopsichium pennsylvanicum 4</name>
    <dbReference type="NCBI Taxonomy" id="1398559"/>
    <lineage>
        <taxon>Eukaryota</taxon>
        <taxon>Fungi</taxon>
        <taxon>Dikarya</taxon>
        <taxon>Basidiomycota</taxon>
        <taxon>Ustilaginomycotina</taxon>
        <taxon>Ustilaginomycetes</taxon>
        <taxon>Ustilaginales</taxon>
        <taxon>Ustilaginaceae</taxon>
        <taxon>Melanopsichium</taxon>
    </lineage>
</organism>
<dbReference type="EMBL" id="HG529635">
    <property type="protein sequence ID" value="CDI55029.1"/>
    <property type="molecule type" value="Genomic_DNA"/>
</dbReference>
<dbReference type="AlphaFoldDB" id="A0A077RC91"/>
<feature type="region of interest" description="Disordered" evidence="1">
    <location>
        <begin position="87"/>
        <end position="119"/>
    </location>
</feature>
<name>A0A077RC91_9BASI</name>
<accession>A0A077RC91</accession>